<dbReference type="PANTHER" id="PTHR21051:SF4">
    <property type="entry name" value="CAMP-RESPONSIVE ELEMENT-BINDING PROTEIN-LIKE 2"/>
    <property type="match status" value="1"/>
</dbReference>
<keyword evidence="5" id="KW-0010">Activator</keyword>
<evidence type="ECO:0000313" key="9">
    <source>
        <dbReference type="EMBL" id="OQV18583.1"/>
    </source>
</evidence>
<evidence type="ECO:0000256" key="7">
    <source>
        <dbReference type="ARBA" id="ARBA00023242"/>
    </source>
</evidence>
<dbReference type="Proteomes" id="UP000192578">
    <property type="component" value="Unassembled WGS sequence"/>
</dbReference>
<evidence type="ECO:0000256" key="2">
    <source>
        <dbReference type="ARBA" id="ARBA00009050"/>
    </source>
</evidence>
<comment type="similarity">
    <text evidence="2">Belongs to the bZIP family. ATF subfamily.</text>
</comment>
<comment type="subcellular location">
    <subcellularLocation>
        <location evidence="1">Nucleus</location>
    </subcellularLocation>
</comment>
<gene>
    <name evidence="9" type="ORF">BV898_07409</name>
</gene>
<dbReference type="Gene3D" id="1.20.5.170">
    <property type="match status" value="1"/>
</dbReference>
<dbReference type="InterPro" id="IPR039250">
    <property type="entry name" value="CREBL2/REPTOR-BP"/>
</dbReference>
<reference evidence="10" key="1">
    <citation type="submission" date="2017-01" db="EMBL/GenBank/DDBJ databases">
        <title>Comparative genomics of anhydrobiosis in the tardigrade Hypsibius dujardini.</title>
        <authorList>
            <person name="Yoshida Y."/>
            <person name="Koutsovoulos G."/>
            <person name="Laetsch D."/>
            <person name="Stevens L."/>
            <person name="Kumar S."/>
            <person name="Horikawa D."/>
            <person name="Ishino K."/>
            <person name="Komine S."/>
            <person name="Tomita M."/>
            <person name="Blaxter M."/>
            <person name="Arakawa K."/>
        </authorList>
    </citation>
    <scope>NUCLEOTIDE SEQUENCE [LARGE SCALE GENOMIC DNA]</scope>
    <source>
        <strain evidence="10">Z151</strain>
    </source>
</reference>
<sequence>MERNRQSARECRARKKLRYDYLEELVVNREQAVQKLLEELRTYEEWCRQLDQGLVPQGLRQQQLQSNSPVGQQGILLLPPLTDNSAFAHGLVNGHGG</sequence>
<keyword evidence="7" id="KW-0539">Nucleus</keyword>
<dbReference type="InterPro" id="IPR004827">
    <property type="entry name" value="bZIP"/>
</dbReference>
<keyword evidence="3" id="KW-0805">Transcription regulation</keyword>
<dbReference type="PANTHER" id="PTHR21051">
    <property type="entry name" value="CAMP-RESPONSIVE ELEMENT-BINDING PROTEIN-LIKE 2"/>
    <property type="match status" value="1"/>
</dbReference>
<evidence type="ECO:0000259" key="8">
    <source>
        <dbReference type="Pfam" id="PF07716"/>
    </source>
</evidence>
<keyword evidence="4" id="KW-0238">DNA-binding</keyword>
<dbReference type="InterPro" id="IPR046347">
    <property type="entry name" value="bZIP_sf"/>
</dbReference>
<dbReference type="GO" id="GO:0003677">
    <property type="term" value="F:DNA binding"/>
    <property type="evidence" value="ECO:0007669"/>
    <property type="project" value="UniProtKB-KW"/>
</dbReference>
<dbReference type="OrthoDB" id="5984119at2759"/>
<dbReference type="GO" id="GO:0003700">
    <property type="term" value="F:DNA-binding transcription factor activity"/>
    <property type="evidence" value="ECO:0007669"/>
    <property type="project" value="InterPro"/>
</dbReference>
<evidence type="ECO:0000256" key="1">
    <source>
        <dbReference type="ARBA" id="ARBA00004123"/>
    </source>
</evidence>
<proteinExistence type="inferred from homology"/>
<dbReference type="Pfam" id="PF07716">
    <property type="entry name" value="bZIP_2"/>
    <property type="match status" value="1"/>
</dbReference>
<name>A0A1W0WTV7_HYPEX</name>
<dbReference type="GO" id="GO:0005634">
    <property type="term" value="C:nucleus"/>
    <property type="evidence" value="ECO:0007669"/>
    <property type="project" value="UniProtKB-SubCell"/>
</dbReference>
<dbReference type="AlphaFoldDB" id="A0A1W0WTV7"/>
<protein>
    <submittedName>
        <fullName evidence="9">cAMP-responsive element-binding protein-like 2</fullName>
    </submittedName>
</protein>
<evidence type="ECO:0000256" key="5">
    <source>
        <dbReference type="ARBA" id="ARBA00023159"/>
    </source>
</evidence>
<feature type="domain" description="BZIP" evidence="8">
    <location>
        <begin position="3"/>
        <end position="45"/>
    </location>
</feature>
<dbReference type="EMBL" id="MTYJ01000048">
    <property type="protein sequence ID" value="OQV18583.1"/>
    <property type="molecule type" value="Genomic_DNA"/>
</dbReference>
<evidence type="ECO:0000256" key="6">
    <source>
        <dbReference type="ARBA" id="ARBA00023163"/>
    </source>
</evidence>
<evidence type="ECO:0000256" key="4">
    <source>
        <dbReference type="ARBA" id="ARBA00023125"/>
    </source>
</evidence>
<dbReference type="SUPFAM" id="SSF57959">
    <property type="entry name" value="Leucine zipper domain"/>
    <property type="match status" value="1"/>
</dbReference>
<comment type="caution">
    <text evidence="9">The sequence shown here is derived from an EMBL/GenBank/DDBJ whole genome shotgun (WGS) entry which is preliminary data.</text>
</comment>
<evidence type="ECO:0000313" key="10">
    <source>
        <dbReference type="Proteomes" id="UP000192578"/>
    </source>
</evidence>
<dbReference type="CDD" id="cd14709">
    <property type="entry name" value="bZIP_CREBL2"/>
    <property type="match status" value="1"/>
</dbReference>
<organism evidence="9 10">
    <name type="scientific">Hypsibius exemplaris</name>
    <name type="common">Freshwater tardigrade</name>
    <dbReference type="NCBI Taxonomy" id="2072580"/>
    <lineage>
        <taxon>Eukaryota</taxon>
        <taxon>Metazoa</taxon>
        <taxon>Ecdysozoa</taxon>
        <taxon>Tardigrada</taxon>
        <taxon>Eutardigrada</taxon>
        <taxon>Parachela</taxon>
        <taxon>Hypsibioidea</taxon>
        <taxon>Hypsibiidae</taxon>
        <taxon>Hypsibius</taxon>
    </lineage>
</organism>
<keyword evidence="6" id="KW-0804">Transcription</keyword>
<accession>A0A1W0WTV7</accession>
<keyword evidence="10" id="KW-1185">Reference proteome</keyword>
<evidence type="ECO:0000256" key="3">
    <source>
        <dbReference type="ARBA" id="ARBA00023015"/>
    </source>
</evidence>